<comment type="caution">
    <text evidence="1">The sequence shown here is derived from an EMBL/GenBank/DDBJ whole genome shotgun (WGS) entry which is preliminary data.</text>
</comment>
<accession>A0A5N5FJW4</accession>
<name>A0A5N5FJW4_9ROSA</name>
<sequence length="122" mass="13811">MVKHPTLSNSKTVMANKSKIYFAMDLVRYIELFPTAHLHHRYRDLKMSPRFWTLPGYSIADNPLTAAAKSKQSITIMAIFNMPWNLLEGGLRIWIAIIDGYASKRGCGFGEGDNYGRETVEG</sequence>
<keyword evidence="2" id="KW-1185">Reference proteome</keyword>
<dbReference type="Proteomes" id="UP000327157">
    <property type="component" value="Chromosome 10"/>
</dbReference>
<reference evidence="2" key="2">
    <citation type="submission" date="2019-10" db="EMBL/GenBank/DDBJ databases">
        <title>A de novo genome assembly of a pear dwarfing rootstock.</title>
        <authorList>
            <person name="Wang F."/>
            <person name="Wang J."/>
            <person name="Li S."/>
            <person name="Zhang Y."/>
            <person name="Fang M."/>
            <person name="Ma L."/>
            <person name="Zhao Y."/>
            <person name="Jiang S."/>
        </authorList>
    </citation>
    <scope>NUCLEOTIDE SEQUENCE [LARGE SCALE GENOMIC DNA]</scope>
</reference>
<dbReference type="EMBL" id="SMOL01000695">
    <property type="protein sequence ID" value="KAB2603426.1"/>
    <property type="molecule type" value="Genomic_DNA"/>
</dbReference>
<protein>
    <submittedName>
        <fullName evidence="1">Uncharacterized protein</fullName>
    </submittedName>
</protein>
<evidence type="ECO:0000313" key="2">
    <source>
        <dbReference type="Proteomes" id="UP000327157"/>
    </source>
</evidence>
<organism evidence="1 2">
    <name type="scientific">Pyrus ussuriensis x Pyrus communis</name>
    <dbReference type="NCBI Taxonomy" id="2448454"/>
    <lineage>
        <taxon>Eukaryota</taxon>
        <taxon>Viridiplantae</taxon>
        <taxon>Streptophyta</taxon>
        <taxon>Embryophyta</taxon>
        <taxon>Tracheophyta</taxon>
        <taxon>Spermatophyta</taxon>
        <taxon>Magnoliopsida</taxon>
        <taxon>eudicotyledons</taxon>
        <taxon>Gunneridae</taxon>
        <taxon>Pentapetalae</taxon>
        <taxon>rosids</taxon>
        <taxon>fabids</taxon>
        <taxon>Rosales</taxon>
        <taxon>Rosaceae</taxon>
        <taxon>Amygdaloideae</taxon>
        <taxon>Maleae</taxon>
        <taxon>Pyrus</taxon>
    </lineage>
</organism>
<proteinExistence type="predicted"/>
<reference evidence="1 2" key="1">
    <citation type="submission" date="2019-09" db="EMBL/GenBank/DDBJ databases">
        <authorList>
            <person name="Ou C."/>
        </authorList>
    </citation>
    <scope>NUCLEOTIDE SEQUENCE [LARGE SCALE GENOMIC DNA]</scope>
    <source>
        <strain evidence="1">S2</strain>
        <tissue evidence="1">Leaf</tissue>
    </source>
</reference>
<evidence type="ECO:0000313" key="1">
    <source>
        <dbReference type="EMBL" id="KAB2603426.1"/>
    </source>
</evidence>
<gene>
    <name evidence="1" type="ORF">D8674_004431</name>
</gene>
<reference evidence="1 2" key="3">
    <citation type="submission" date="2019-11" db="EMBL/GenBank/DDBJ databases">
        <title>A de novo genome assembly of a pear dwarfing rootstock.</title>
        <authorList>
            <person name="Wang F."/>
            <person name="Wang J."/>
            <person name="Li S."/>
            <person name="Zhang Y."/>
            <person name="Fang M."/>
            <person name="Ma L."/>
            <person name="Zhao Y."/>
            <person name="Jiang S."/>
        </authorList>
    </citation>
    <scope>NUCLEOTIDE SEQUENCE [LARGE SCALE GENOMIC DNA]</scope>
    <source>
        <strain evidence="1">S2</strain>
        <tissue evidence="1">Leaf</tissue>
    </source>
</reference>
<dbReference type="AlphaFoldDB" id="A0A5N5FJW4"/>